<dbReference type="EMBL" id="FWXD01000047">
    <property type="protein sequence ID" value="SMC29843.1"/>
    <property type="molecule type" value="Genomic_DNA"/>
</dbReference>
<organism evidence="1 2">
    <name type="scientific">Andreprevotia lacus DSM 23236</name>
    <dbReference type="NCBI Taxonomy" id="1121001"/>
    <lineage>
        <taxon>Bacteria</taxon>
        <taxon>Pseudomonadati</taxon>
        <taxon>Pseudomonadota</taxon>
        <taxon>Betaproteobacteria</taxon>
        <taxon>Neisseriales</taxon>
        <taxon>Chitinibacteraceae</taxon>
        <taxon>Andreprevotia</taxon>
    </lineage>
</organism>
<gene>
    <name evidence="1" type="ORF">SAMN02745857_04184</name>
</gene>
<protein>
    <submittedName>
        <fullName evidence="1">Uncharacterized protein</fullName>
    </submittedName>
</protein>
<evidence type="ECO:0000313" key="2">
    <source>
        <dbReference type="Proteomes" id="UP000192761"/>
    </source>
</evidence>
<evidence type="ECO:0000313" key="1">
    <source>
        <dbReference type="EMBL" id="SMC29843.1"/>
    </source>
</evidence>
<keyword evidence="2" id="KW-1185">Reference proteome</keyword>
<accession>A0A1W1Y0Z9</accession>
<dbReference type="AlphaFoldDB" id="A0A1W1Y0Z9"/>
<dbReference type="RefSeq" id="WP_084093092.1">
    <property type="nucleotide sequence ID" value="NZ_FWXD01000047.1"/>
</dbReference>
<reference evidence="1 2" key="1">
    <citation type="submission" date="2017-04" db="EMBL/GenBank/DDBJ databases">
        <authorList>
            <person name="Afonso C.L."/>
            <person name="Miller P.J."/>
            <person name="Scott M.A."/>
            <person name="Spackman E."/>
            <person name="Goraichik I."/>
            <person name="Dimitrov K.M."/>
            <person name="Suarez D.L."/>
            <person name="Swayne D.E."/>
        </authorList>
    </citation>
    <scope>NUCLEOTIDE SEQUENCE [LARGE SCALE GENOMIC DNA]</scope>
    <source>
        <strain evidence="1 2">DSM 23236</strain>
    </source>
</reference>
<dbReference type="Proteomes" id="UP000192761">
    <property type="component" value="Unassembled WGS sequence"/>
</dbReference>
<sequence length="104" mass="11808">MLERSYLKYSLMGLPRHVCWICNDLLPEISSLDRSVSWEGGEVNFTYTLLIDLYFDGEVARLKVFGDSIDPHFERIGCSQPLDFVVGSLHPHRADLGKLGCLYA</sequence>
<name>A0A1W1Y0Z9_9NEIS</name>
<proteinExistence type="predicted"/>